<protein>
    <submittedName>
        <fullName evidence="3">Asx homology domain-containing protein</fullName>
    </submittedName>
</protein>
<reference evidence="3" key="1">
    <citation type="journal article" date="2020" name="Stud. Mycol.">
        <title>101 Dothideomycetes genomes: a test case for predicting lifestyles and emergence of pathogens.</title>
        <authorList>
            <person name="Haridas S."/>
            <person name="Albert R."/>
            <person name="Binder M."/>
            <person name="Bloem J."/>
            <person name="Labutti K."/>
            <person name="Salamov A."/>
            <person name="Andreopoulos B."/>
            <person name="Baker S."/>
            <person name="Barry K."/>
            <person name="Bills G."/>
            <person name="Bluhm B."/>
            <person name="Cannon C."/>
            <person name="Castanera R."/>
            <person name="Culley D."/>
            <person name="Daum C."/>
            <person name="Ezra D."/>
            <person name="Gonzalez J."/>
            <person name="Henrissat B."/>
            <person name="Kuo A."/>
            <person name="Liang C."/>
            <person name="Lipzen A."/>
            <person name="Lutzoni F."/>
            <person name="Magnuson J."/>
            <person name="Mondo S."/>
            <person name="Nolan M."/>
            <person name="Ohm R."/>
            <person name="Pangilinan J."/>
            <person name="Park H.-J."/>
            <person name="Ramirez L."/>
            <person name="Alfaro M."/>
            <person name="Sun H."/>
            <person name="Tritt A."/>
            <person name="Yoshinaga Y."/>
            <person name="Zwiers L.-H."/>
            <person name="Turgeon B."/>
            <person name="Goodwin S."/>
            <person name="Spatafora J."/>
            <person name="Crous P."/>
            <person name="Grigoriev I."/>
        </authorList>
    </citation>
    <scope>NUCLEOTIDE SEQUENCE</scope>
    <source>
        <strain evidence="3">CBS 627.86</strain>
    </source>
</reference>
<dbReference type="OrthoDB" id="2289918at2759"/>
<name>A0A6A5ZKH5_9PLEO</name>
<accession>A0A6A5ZKH5</accession>
<evidence type="ECO:0000313" key="4">
    <source>
        <dbReference type="Proteomes" id="UP000799770"/>
    </source>
</evidence>
<evidence type="ECO:0000256" key="1">
    <source>
        <dbReference type="SAM" id="MobiDB-lite"/>
    </source>
</evidence>
<dbReference type="AlphaFoldDB" id="A0A6A5ZKH5"/>
<feature type="region of interest" description="Disordered" evidence="1">
    <location>
        <begin position="1"/>
        <end position="158"/>
    </location>
</feature>
<dbReference type="EMBL" id="ML977316">
    <property type="protein sequence ID" value="KAF2118948.1"/>
    <property type="molecule type" value="Genomic_DNA"/>
</dbReference>
<dbReference type="InterPro" id="IPR028020">
    <property type="entry name" value="ASX_DEUBAD_dom"/>
</dbReference>
<gene>
    <name evidence="3" type="ORF">BDV96DRAFT_643114</name>
</gene>
<feature type="compositionally biased region" description="Low complexity" evidence="1">
    <location>
        <begin position="93"/>
        <end position="102"/>
    </location>
</feature>
<keyword evidence="4" id="KW-1185">Reference proteome</keyword>
<sequence>MALMARSSAQPSPTPEPTISIFDQPLPFDSHSHTSNVYDQSHIKETSLDDVPMPSPLSSPPNSPASSTTSKKRSAPDSDPTEGSPAKKRSSSKPEPTSTSSSAKKRTPPKPRPSPSTKATGAEAKMPAATRPRRDRKVPQKYNPDDFKEPPKAARPTRLASKIYDPIYATTNSQSRLVKADIYHLLCTPSAWTTLSASQQDFLLSKCPSTTANAGLRAQVVDGKSCVARPKELSEGKEIFRTDVAKFKTDLAAGHLAKTWQAEARLAVQERAEGKYDAWKERESERWWGEKAD</sequence>
<evidence type="ECO:0000313" key="3">
    <source>
        <dbReference type="EMBL" id="KAF2118948.1"/>
    </source>
</evidence>
<proteinExistence type="predicted"/>
<feature type="compositionally biased region" description="Basic and acidic residues" evidence="1">
    <location>
        <begin position="143"/>
        <end position="152"/>
    </location>
</feature>
<feature type="domain" description="ASX DEUBAD" evidence="2">
    <location>
        <begin position="168"/>
        <end position="290"/>
    </location>
</feature>
<dbReference type="Proteomes" id="UP000799770">
    <property type="component" value="Unassembled WGS sequence"/>
</dbReference>
<feature type="compositionally biased region" description="Pro residues" evidence="1">
    <location>
        <begin position="53"/>
        <end position="63"/>
    </location>
</feature>
<dbReference type="Pfam" id="PF13919">
    <property type="entry name" value="ASXH"/>
    <property type="match status" value="1"/>
</dbReference>
<organism evidence="3 4">
    <name type="scientific">Lophiotrema nucula</name>
    <dbReference type="NCBI Taxonomy" id="690887"/>
    <lineage>
        <taxon>Eukaryota</taxon>
        <taxon>Fungi</taxon>
        <taxon>Dikarya</taxon>
        <taxon>Ascomycota</taxon>
        <taxon>Pezizomycotina</taxon>
        <taxon>Dothideomycetes</taxon>
        <taxon>Pleosporomycetidae</taxon>
        <taxon>Pleosporales</taxon>
        <taxon>Lophiotremataceae</taxon>
        <taxon>Lophiotrema</taxon>
    </lineage>
</organism>
<evidence type="ECO:0000259" key="2">
    <source>
        <dbReference type="Pfam" id="PF13919"/>
    </source>
</evidence>